<accession>A0ABZ0EUX2</accession>
<dbReference type="InterPro" id="IPR010623">
    <property type="entry name" value="IcmF_C"/>
</dbReference>
<feature type="coiled-coil region" evidence="1">
    <location>
        <begin position="90"/>
        <end position="117"/>
    </location>
</feature>
<dbReference type="InterPro" id="IPR048677">
    <property type="entry name" value="TssM1_hel"/>
</dbReference>
<keyword evidence="1" id="KW-0175">Coiled coil</keyword>
<keyword evidence="2" id="KW-1133">Transmembrane helix</keyword>
<keyword evidence="2" id="KW-0812">Transmembrane</keyword>
<dbReference type="PANTHER" id="PTHR36153:SF1">
    <property type="entry name" value="TYPE VI SECRETION SYSTEM COMPONENT TSSM1"/>
    <property type="match status" value="1"/>
</dbReference>
<dbReference type="RefSeq" id="WP_317022053.1">
    <property type="nucleotide sequence ID" value="NZ_CP136513.1"/>
</dbReference>
<dbReference type="EMBL" id="CP136513">
    <property type="protein sequence ID" value="WOD20077.1"/>
    <property type="molecule type" value="Genomic_DNA"/>
</dbReference>
<dbReference type="InterPro" id="IPR027417">
    <property type="entry name" value="P-loop_NTPase"/>
</dbReference>
<dbReference type="InterPro" id="IPR017731">
    <property type="entry name" value="TssM1-like"/>
</dbReference>
<dbReference type="InterPro" id="IPR009612">
    <property type="entry name" value="IcmF-rel"/>
</dbReference>
<proteinExistence type="predicted"/>
<feature type="domain" description="Type VI secretion system component TssM1 helical" evidence="6">
    <location>
        <begin position="952"/>
        <end position="1050"/>
    </location>
</feature>
<gene>
    <name evidence="7" type="primary">tssM</name>
    <name evidence="7" type="ORF">RW095_28175</name>
</gene>
<feature type="transmembrane region" description="Helical" evidence="2">
    <location>
        <begin position="451"/>
        <end position="471"/>
    </location>
</feature>
<organism evidence="7 8">
    <name type="scientific">Paraburkholderia kirstenboschensis</name>
    <dbReference type="NCBI Taxonomy" id="1245436"/>
    <lineage>
        <taxon>Bacteria</taxon>
        <taxon>Pseudomonadati</taxon>
        <taxon>Pseudomonadota</taxon>
        <taxon>Betaproteobacteria</taxon>
        <taxon>Burkholderiales</taxon>
        <taxon>Burkholderiaceae</taxon>
        <taxon>Paraburkholderia</taxon>
    </lineage>
</organism>
<evidence type="ECO:0000259" key="3">
    <source>
        <dbReference type="Pfam" id="PF06744"/>
    </source>
</evidence>
<feature type="domain" description="Type VI secretion system IcmF C-terminal" evidence="3">
    <location>
        <begin position="1058"/>
        <end position="1162"/>
    </location>
</feature>
<dbReference type="CDD" id="cd00882">
    <property type="entry name" value="Ras_like_GTPase"/>
    <property type="match status" value="1"/>
</dbReference>
<keyword evidence="8" id="KW-1185">Reference proteome</keyword>
<evidence type="ECO:0000256" key="2">
    <source>
        <dbReference type="SAM" id="Phobius"/>
    </source>
</evidence>
<feature type="transmembrane region" description="Helical" evidence="2">
    <location>
        <begin position="12"/>
        <end position="35"/>
    </location>
</feature>
<sequence>MKIFNWLRRPIVLSLLGVLALALIVWVEGPLLGYAGHEPLDTPGSRLTVIVVLLLLWALYWIVRWIAMRLVNVRFTRVVAQEPAAPATGKKESEADVAALKQRFEAAMATLRKARVKGRFGSQYVYQLPWYMFVGAPGTGKTTALLNSGLKFPLADRLGKQSIGGVGGTRNCDWWFTDDAVLLDTAGRFTTQDSFAEADQAAWAGFLQLLRKYRPRRPLNGVIVALSAGDLLQLSETQRAQQANAVRERLKELYGQLGMRFPVYVVVTKCDLLAGFAEFFDDLGRDEREQVWGMTFPFNEQGLPDEALAAFPVEFDALEKQLQARVLNRMQRETDTRRRALVYGFPQQFAGLESVLKGFLDETFSTSRFEQSALLRGVYFTSGTQEGRPIDRVMSAVAAALGLQQQVVVPDASSGRAYFITRLLRDVIFEEAGLAGANRKLERRRVWFQRAALAAIGIFTVVALLLFFVSYQRNRAYIADVEQHVGQLQKLAQTTAQSDNPLALLPLLNAARDIPGGYADRDKSVPGLSRLGLYQGDKLGLEAQASYRRLLRQTLLPLVVGTMEQELRRGDANNPDFQYEVLRAYLMLGDPLHYDADSVRLWADVDWRRGPLRAASDEQRNDIDGHLAALFQPARFDASLPLDKDLIAQARTVIARMPLTQRLFNRVKRNLEQAGLPEFSVANAAGRNAALVLVRKSGAPLTRGVSGAYTRAGYRKFIQLRNEAVLNIAKDDWVLGREESVLTPTGIEDLRTGITRLYFDEYIRQWDGLLNDIDVVPFDGLEKGARVANLLSAPDSPLRSLMLAAAQETTLGDAKTGGSLAQQGVAALGGKLDAARKRLESALGNQPEDVAAPPPAELNPVDAHFQALHDLAGKPGAAGPVPLDVQLAALKDAAAYLEAADAARRQGLAAPAGDALNKLKLVAQGSPPPLAAVATDVAAGAGLLMVGGERARLNALWQANVAQLCRRALDGRYPLVRGSTRDAAPDDFGRLLGPGGLIDDFFQKNLATLVDMSGPQWRWRSGTETLGIPADVLVQFQRAAQIRDAFFRAGGRDVSVRFEVKPLTIDPAIVQFTLDIDGQQLVVKPGAQQSMVFQWPSGKGTGDAHVEFTPPGGAPAARAGGPWALLHLLDGAHLQPTSQPDRFRLSFDSDGRRAEFELAASSIVNPFRRGIVEQFRCPDRL</sequence>
<dbReference type="InterPro" id="IPR025743">
    <property type="entry name" value="TssM1_N"/>
</dbReference>
<evidence type="ECO:0000259" key="4">
    <source>
        <dbReference type="Pfam" id="PF06761"/>
    </source>
</evidence>
<feature type="transmembrane region" description="Helical" evidence="2">
    <location>
        <begin position="47"/>
        <end position="67"/>
    </location>
</feature>
<dbReference type="SUPFAM" id="SSF52540">
    <property type="entry name" value="P-loop containing nucleoside triphosphate hydrolases"/>
    <property type="match status" value="1"/>
</dbReference>
<dbReference type="PANTHER" id="PTHR36153">
    <property type="entry name" value="INNER MEMBRANE PROTEIN-RELATED"/>
    <property type="match status" value="1"/>
</dbReference>
<feature type="domain" description="IcmF-related" evidence="4">
    <location>
        <begin position="505"/>
        <end position="810"/>
    </location>
</feature>
<keyword evidence="2" id="KW-0472">Membrane</keyword>
<dbReference type="InterPro" id="IPR053156">
    <property type="entry name" value="T6SS_TssM-like"/>
</dbReference>
<name>A0ABZ0EUX2_9BURK</name>
<dbReference type="Pfam" id="PF21070">
    <property type="entry name" value="IcmF_helical"/>
    <property type="match status" value="1"/>
</dbReference>
<reference evidence="7 8" key="1">
    <citation type="submission" date="2023-10" db="EMBL/GenBank/DDBJ databases">
        <title>Surface-active antibiotics is a multifunctional adaptation for post-fire microbes.</title>
        <authorList>
            <person name="Liu M.D."/>
            <person name="Du Y."/>
            <person name="Koupaei S.K."/>
            <person name="Kim N.R."/>
            <person name="Zhang W."/>
            <person name="Traxler M.F."/>
        </authorList>
    </citation>
    <scope>NUCLEOTIDE SEQUENCE [LARGE SCALE GENOMIC DNA]</scope>
    <source>
        <strain evidence="7 8">F3</strain>
    </source>
</reference>
<evidence type="ECO:0000256" key="1">
    <source>
        <dbReference type="SAM" id="Coils"/>
    </source>
</evidence>
<dbReference type="Pfam" id="PF14331">
    <property type="entry name" value="IcmF-related_N"/>
    <property type="match status" value="1"/>
</dbReference>
<feature type="domain" description="Type VI secretion system component TssM1 N-terminal" evidence="5">
    <location>
        <begin position="197"/>
        <end position="455"/>
    </location>
</feature>
<dbReference type="Proteomes" id="UP001302652">
    <property type="component" value="Chromosome 1"/>
</dbReference>
<dbReference type="Pfam" id="PF06761">
    <property type="entry name" value="IcmF-related"/>
    <property type="match status" value="1"/>
</dbReference>
<dbReference type="NCBIfam" id="TIGR03348">
    <property type="entry name" value="VI_IcmF"/>
    <property type="match status" value="1"/>
</dbReference>
<evidence type="ECO:0000313" key="8">
    <source>
        <dbReference type="Proteomes" id="UP001302652"/>
    </source>
</evidence>
<protein>
    <submittedName>
        <fullName evidence="7">Type VI secretion system membrane subunit TssM</fullName>
    </submittedName>
</protein>
<dbReference type="Pfam" id="PF06744">
    <property type="entry name" value="IcmF_C"/>
    <property type="match status" value="1"/>
</dbReference>
<evidence type="ECO:0000259" key="5">
    <source>
        <dbReference type="Pfam" id="PF14331"/>
    </source>
</evidence>
<evidence type="ECO:0000313" key="7">
    <source>
        <dbReference type="EMBL" id="WOD20077.1"/>
    </source>
</evidence>
<evidence type="ECO:0000259" key="6">
    <source>
        <dbReference type="Pfam" id="PF21070"/>
    </source>
</evidence>